<sequence length="65" mass="7565">MDEFLCSFVSFVVKEKAERLKQKENFSWFIFFVPFILVSVAKVGSSKCFTNYDTKAKKTKLPCNN</sequence>
<gene>
    <name evidence="2" type="ORF">DHW03_16375</name>
</gene>
<dbReference type="Proteomes" id="UP000245379">
    <property type="component" value="Unassembled WGS sequence"/>
</dbReference>
<proteinExistence type="predicted"/>
<dbReference type="EMBL" id="QGNZ01000004">
    <property type="protein sequence ID" value="PWS26356.1"/>
    <property type="molecule type" value="Genomic_DNA"/>
</dbReference>
<dbReference type="AlphaFoldDB" id="A0A317EM39"/>
<keyword evidence="1" id="KW-1133">Transmembrane helix</keyword>
<keyword evidence="3" id="KW-1185">Reference proteome</keyword>
<keyword evidence="1" id="KW-0812">Transmembrane</keyword>
<keyword evidence="1" id="KW-0472">Membrane</keyword>
<feature type="transmembrane region" description="Helical" evidence="1">
    <location>
        <begin position="26"/>
        <end position="45"/>
    </location>
</feature>
<evidence type="ECO:0000313" key="3">
    <source>
        <dbReference type="Proteomes" id="UP000245379"/>
    </source>
</evidence>
<comment type="caution">
    <text evidence="2">The sequence shown here is derived from an EMBL/GenBank/DDBJ whole genome shotgun (WGS) entry which is preliminary data.</text>
</comment>
<evidence type="ECO:0000256" key="1">
    <source>
        <dbReference type="SAM" id="Phobius"/>
    </source>
</evidence>
<name>A0A317EM39_9SPHI</name>
<reference evidence="2 3" key="1">
    <citation type="submission" date="2018-05" db="EMBL/GenBank/DDBJ databases">
        <title>Pedobacter paludis sp. nov., isolated from wetland soil.</title>
        <authorList>
            <person name="Zhang Y."/>
            <person name="Wang G."/>
        </authorList>
    </citation>
    <scope>NUCLEOTIDE SEQUENCE [LARGE SCALE GENOMIC DNA]</scope>
    <source>
        <strain evidence="2 3">KCTC22721</strain>
    </source>
</reference>
<protein>
    <submittedName>
        <fullName evidence="2">Uncharacterized protein</fullName>
    </submittedName>
</protein>
<accession>A0A317EM39</accession>
<evidence type="ECO:0000313" key="2">
    <source>
        <dbReference type="EMBL" id="PWS26356.1"/>
    </source>
</evidence>
<organism evidence="2 3">
    <name type="scientific">Pedobacter yonginense</name>
    <dbReference type="NCBI Taxonomy" id="651869"/>
    <lineage>
        <taxon>Bacteria</taxon>
        <taxon>Pseudomonadati</taxon>
        <taxon>Bacteroidota</taxon>
        <taxon>Sphingobacteriia</taxon>
        <taxon>Sphingobacteriales</taxon>
        <taxon>Sphingobacteriaceae</taxon>
        <taxon>Pedobacter</taxon>
    </lineage>
</organism>